<keyword evidence="5" id="KW-0812">Transmembrane</keyword>
<evidence type="ECO:0000259" key="6">
    <source>
        <dbReference type="PROSITE" id="PS50111"/>
    </source>
</evidence>
<organism evidence="7 8">
    <name type="scientific">Cellvibrio fontiphilus</name>
    <dbReference type="NCBI Taxonomy" id="1815559"/>
    <lineage>
        <taxon>Bacteria</taxon>
        <taxon>Pseudomonadati</taxon>
        <taxon>Pseudomonadota</taxon>
        <taxon>Gammaproteobacteria</taxon>
        <taxon>Cellvibrionales</taxon>
        <taxon>Cellvibrionaceae</taxon>
        <taxon>Cellvibrio</taxon>
    </lineage>
</organism>
<dbReference type="PRINTS" id="PR00260">
    <property type="entry name" value="CHEMTRNSDUCR"/>
</dbReference>
<comment type="caution">
    <text evidence="7">The sequence shown here is derived from an EMBL/GenBank/DDBJ whole genome shotgun (WGS) entry which is preliminary data.</text>
</comment>
<dbReference type="PROSITE" id="PS50111">
    <property type="entry name" value="CHEMOTAXIS_TRANSDUC_2"/>
    <property type="match status" value="1"/>
</dbReference>
<reference evidence="8" key="1">
    <citation type="journal article" date="2019" name="Int. J. Syst. Evol. Microbiol.">
        <title>The Global Catalogue of Microorganisms (GCM) 10K type strain sequencing project: providing services to taxonomists for standard genome sequencing and annotation.</title>
        <authorList>
            <consortium name="The Broad Institute Genomics Platform"/>
            <consortium name="The Broad Institute Genome Sequencing Center for Infectious Disease"/>
            <person name="Wu L."/>
            <person name="Ma J."/>
        </authorList>
    </citation>
    <scope>NUCLEOTIDE SEQUENCE [LARGE SCALE GENOMIC DNA]</scope>
    <source>
        <strain evidence="8">KCTC 52237</strain>
    </source>
</reference>
<evidence type="ECO:0000313" key="7">
    <source>
        <dbReference type="EMBL" id="MFC3116277.1"/>
    </source>
</evidence>
<sequence>MLSNMKVALRLAILAGVLLVFMVVIGGMGVKGMYDEHEAMRTVYMDRVIPLKDLKLIADMYAVNIVDVAHKVRNKGMSWQDGINSVEAAQHTIQTRWDAYLNTELVDAEKKLVDELKPLLKTADKATAELVKIFSAQDQLQLDNFVLNQLYPSIEPVSERFTQLVDVQLAVAEDVYNISNINYARARALNVGLIICSLLISVLLGFIISRSLLLQLGAEPNYTSDVIYRIAQGDLSVEVHTNPKDQGSILFAIRQMVVRLSEIIGDVRSTADSLSSASEELSATAQSLSQASTQQAASIEETSAAMEEITASIGQNNDNAKVTNNIAGKSAQEAEQGGSAVKNTVEAMRKIAEKISVIDDIAYQTNLLALNAAIEAGRAGEHGRGFAVVASEVRKLAGRSQAAAKEIGELAIGSVSLAEKAGTLLDEIVPAIKKTADLIEEISAASDEQTMGASQITTAISQISIATQQNSSSAEELYSTAEDLTGQAVQLQQMMEFFKLRIQAA</sequence>
<feature type="transmembrane region" description="Helical" evidence="5">
    <location>
        <begin position="12"/>
        <end position="30"/>
    </location>
</feature>
<dbReference type="SUPFAM" id="SSF58104">
    <property type="entry name" value="Methyl-accepting chemotaxis protein (MCP) signaling domain"/>
    <property type="match status" value="1"/>
</dbReference>
<dbReference type="RefSeq" id="WP_378119379.1">
    <property type="nucleotide sequence ID" value="NZ_JBHRTF010000004.1"/>
</dbReference>
<accession>A0ABV7FFH4</accession>
<dbReference type="InterPro" id="IPR024478">
    <property type="entry name" value="HlyB_4HB_MCP"/>
</dbReference>
<dbReference type="EMBL" id="JBHRTF010000004">
    <property type="protein sequence ID" value="MFC3116277.1"/>
    <property type="molecule type" value="Genomic_DNA"/>
</dbReference>
<dbReference type="SMART" id="SM00283">
    <property type="entry name" value="MA"/>
    <property type="match status" value="1"/>
</dbReference>
<dbReference type="InterPro" id="IPR004089">
    <property type="entry name" value="MCPsignal_dom"/>
</dbReference>
<dbReference type="CDD" id="cd11386">
    <property type="entry name" value="MCP_signal"/>
    <property type="match status" value="1"/>
</dbReference>
<keyword evidence="1" id="KW-0145">Chemotaxis</keyword>
<gene>
    <name evidence="7" type="ORF">ACFODX_11965</name>
</gene>
<protein>
    <submittedName>
        <fullName evidence="7">Methyl-accepting chemotaxis protein</fullName>
    </submittedName>
</protein>
<feature type="transmembrane region" description="Helical" evidence="5">
    <location>
        <begin position="188"/>
        <end position="208"/>
    </location>
</feature>
<proteinExistence type="inferred from homology"/>
<evidence type="ECO:0000256" key="4">
    <source>
        <dbReference type="PROSITE-ProRule" id="PRU00284"/>
    </source>
</evidence>
<name>A0ABV7FFH4_9GAMM</name>
<dbReference type="Gene3D" id="1.10.287.950">
    <property type="entry name" value="Methyl-accepting chemotaxis protein"/>
    <property type="match status" value="1"/>
</dbReference>
<dbReference type="Pfam" id="PF00015">
    <property type="entry name" value="MCPsignal"/>
    <property type="match status" value="1"/>
</dbReference>
<dbReference type="Pfam" id="PF12729">
    <property type="entry name" value="4HB_MCP_1"/>
    <property type="match status" value="1"/>
</dbReference>
<evidence type="ECO:0000256" key="2">
    <source>
        <dbReference type="ARBA" id="ARBA00023224"/>
    </source>
</evidence>
<keyword evidence="5" id="KW-0472">Membrane</keyword>
<dbReference type="PANTHER" id="PTHR43531">
    <property type="entry name" value="PROTEIN ICFG"/>
    <property type="match status" value="1"/>
</dbReference>
<dbReference type="PANTHER" id="PTHR43531:SF11">
    <property type="entry name" value="METHYL-ACCEPTING CHEMOTAXIS PROTEIN 3"/>
    <property type="match status" value="1"/>
</dbReference>
<keyword evidence="8" id="KW-1185">Reference proteome</keyword>
<keyword evidence="2 4" id="KW-0807">Transducer</keyword>
<evidence type="ECO:0000256" key="5">
    <source>
        <dbReference type="SAM" id="Phobius"/>
    </source>
</evidence>
<evidence type="ECO:0000256" key="1">
    <source>
        <dbReference type="ARBA" id="ARBA00022500"/>
    </source>
</evidence>
<dbReference type="InterPro" id="IPR004090">
    <property type="entry name" value="Chemotax_Me-accpt_rcpt"/>
</dbReference>
<evidence type="ECO:0000256" key="3">
    <source>
        <dbReference type="ARBA" id="ARBA00029447"/>
    </source>
</evidence>
<evidence type="ECO:0000313" key="8">
    <source>
        <dbReference type="Proteomes" id="UP001595555"/>
    </source>
</evidence>
<keyword evidence="5" id="KW-1133">Transmembrane helix</keyword>
<dbReference type="InterPro" id="IPR051310">
    <property type="entry name" value="MCP_chemotaxis"/>
</dbReference>
<feature type="domain" description="Methyl-accepting transducer" evidence="6">
    <location>
        <begin position="270"/>
        <end position="485"/>
    </location>
</feature>
<dbReference type="Proteomes" id="UP001595555">
    <property type="component" value="Unassembled WGS sequence"/>
</dbReference>
<comment type="similarity">
    <text evidence="3">Belongs to the methyl-accepting chemotaxis (MCP) protein family.</text>
</comment>